<name>A0AAV7T614_PLEWA</name>
<accession>A0AAV7T614</accession>
<dbReference type="EMBL" id="JANPWB010000007">
    <property type="protein sequence ID" value="KAJ1172060.1"/>
    <property type="molecule type" value="Genomic_DNA"/>
</dbReference>
<protein>
    <submittedName>
        <fullName evidence="2">Uncharacterized protein</fullName>
    </submittedName>
</protein>
<evidence type="ECO:0000256" key="1">
    <source>
        <dbReference type="SAM" id="MobiDB-lite"/>
    </source>
</evidence>
<gene>
    <name evidence="2" type="ORF">NDU88_003912</name>
</gene>
<feature type="compositionally biased region" description="Polar residues" evidence="1">
    <location>
        <begin position="67"/>
        <end position="86"/>
    </location>
</feature>
<evidence type="ECO:0000313" key="2">
    <source>
        <dbReference type="EMBL" id="KAJ1172060.1"/>
    </source>
</evidence>
<keyword evidence="3" id="KW-1185">Reference proteome</keyword>
<organism evidence="2 3">
    <name type="scientific">Pleurodeles waltl</name>
    <name type="common">Iberian ribbed newt</name>
    <dbReference type="NCBI Taxonomy" id="8319"/>
    <lineage>
        <taxon>Eukaryota</taxon>
        <taxon>Metazoa</taxon>
        <taxon>Chordata</taxon>
        <taxon>Craniata</taxon>
        <taxon>Vertebrata</taxon>
        <taxon>Euteleostomi</taxon>
        <taxon>Amphibia</taxon>
        <taxon>Batrachia</taxon>
        <taxon>Caudata</taxon>
        <taxon>Salamandroidea</taxon>
        <taxon>Salamandridae</taxon>
        <taxon>Pleurodelinae</taxon>
        <taxon>Pleurodeles</taxon>
    </lineage>
</organism>
<reference evidence="2" key="1">
    <citation type="journal article" date="2022" name="bioRxiv">
        <title>Sequencing and chromosome-scale assembly of the giantPleurodeles waltlgenome.</title>
        <authorList>
            <person name="Brown T."/>
            <person name="Elewa A."/>
            <person name="Iarovenko S."/>
            <person name="Subramanian E."/>
            <person name="Araus A.J."/>
            <person name="Petzold A."/>
            <person name="Susuki M."/>
            <person name="Suzuki K.-i.T."/>
            <person name="Hayashi T."/>
            <person name="Toyoda A."/>
            <person name="Oliveira C."/>
            <person name="Osipova E."/>
            <person name="Leigh N.D."/>
            <person name="Simon A."/>
            <person name="Yun M.H."/>
        </authorList>
    </citation>
    <scope>NUCLEOTIDE SEQUENCE</scope>
    <source>
        <strain evidence="2">20211129_DDA</strain>
        <tissue evidence="2">Liver</tissue>
    </source>
</reference>
<sequence length="159" mass="16266">MRATESRTGGVRGHPRKGREGWRASGGLKRLALGQGASAGARNSAGDGGRSREGQGEDVFGLEEVNKNASQGFVRDGSQQQGSDSPVSAGGGEAPEQDADPDPLVPISKKWPTILEWSATDSEGEADGCGAQGGGDPSPHLRCTFPLACALGPVGREGR</sequence>
<dbReference type="AlphaFoldDB" id="A0AAV7T614"/>
<comment type="caution">
    <text evidence="2">The sequence shown here is derived from an EMBL/GenBank/DDBJ whole genome shotgun (WGS) entry which is preliminary data.</text>
</comment>
<feature type="region of interest" description="Disordered" evidence="1">
    <location>
        <begin position="1"/>
        <end position="107"/>
    </location>
</feature>
<evidence type="ECO:0000313" key="3">
    <source>
        <dbReference type="Proteomes" id="UP001066276"/>
    </source>
</evidence>
<proteinExistence type="predicted"/>
<dbReference type="Proteomes" id="UP001066276">
    <property type="component" value="Chromosome 4_1"/>
</dbReference>